<evidence type="ECO:0000256" key="8">
    <source>
        <dbReference type="ARBA" id="ARBA00048141"/>
    </source>
</evidence>
<evidence type="ECO:0000256" key="3">
    <source>
        <dbReference type="ARBA" id="ARBA00022605"/>
    </source>
</evidence>
<keyword evidence="7 9" id="KW-0067">ATP-binding</keyword>
<gene>
    <name evidence="9 11" type="primary">argB</name>
    <name evidence="11" type="ORF">LQ318_09830</name>
</gene>
<dbReference type="PANTHER" id="PTHR23342">
    <property type="entry name" value="N-ACETYLGLUTAMATE SYNTHASE"/>
    <property type="match status" value="1"/>
</dbReference>
<comment type="caution">
    <text evidence="11">The sequence shown here is derived from an EMBL/GenBank/DDBJ whole genome shotgun (WGS) entry which is preliminary data.</text>
</comment>
<dbReference type="InterPro" id="IPR001048">
    <property type="entry name" value="Asp/Glu/Uridylate_kinase"/>
</dbReference>
<protein>
    <recommendedName>
        <fullName evidence="9">Acetylglutamate kinase</fullName>
        <ecNumber evidence="9">2.7.2.8</ecNumber>
    </recommendedName>
    <alternativeName>
        <fullName evidence="9">N-acetyl-L-glutamate 5-phosphotransferase</fullName>
    </alternativeName>
    <alternativeName>
        <fullName evidence="9">NAG kinase</fullName>
        <shortName evidence="9">NAGK</shortName>
    </alternativeName>
</protein>
<dbReference type="Proteomes" id="UP001207337">
    <property type="component" value="Unassembled WGS sequence"/>
</dbReference>
<dbReference type="SUPFAM" id="SSF53633">
    <property type="entry name" value="Carbamate kinase-like"/>
    <property type="match status" value="1"/>
</dbReference>
<reference evidence="11 12" key="1">
    <citation type="submission" date="2021-11" db="EMBL/GenBank/DDBJ databases">
        <title>Aliifidinibius sp. nov., a new bacterium isolated from saline soil.</title>
        <authorList>
            <person name="Galisteo C."/>
            <person name="De La Haba R."/>
            <person name="Sanchez-Porro C."/>
            <person name="Ventosa A."/>
        </authorList>
    </citation>
    <scope>NUCLEOTIDE SEQUENCE [LARGE SCALE GENOMIC DNA]</scope>
    <source>
        <strain evidence="11 12">KACC 190600</strain>
    </source>
</reference>
<feature type="binding site" evidence="9">
    <location>
        <position position="80"/>
    </location>
    <ligand>
        <name>substrate</name>
    </ligand>
</feature>
<evidence type="ECO:0000256" key="4">
    <source>
        <dbReference type="ARBA" id="ARBA00022679"/>
    </source>
</evidence>
<feature type="site" description="Transition state stabilizer" evidence="9">
    <location>
        <position position="245"/>
    </location>
</feature>
<evidence type="ECO:0000256" key="2">
    <source>
        <dbReference type="ARBA" id="ARBA00022571"/>
    </source>
</evidence>
<proteinExistence type="inferred from homology"/>
<evidence type="ECO:0000256" key="1">
    <source>
        <dbReference type="ARBA" id="ARBA00004828"/>
    </source>
</evidence>
<accession>A0ABT3PZC1</accession>
<dbReference type="PIRSF" id="PIRSF000728">
    <property type="entry name" value="NAGK"/>
    <property type="match status" value="1"/>
</dbReference>
<evidence type="ECO:0000256" key="9">
    <source>
        <dbReference type="HAMAP-Rule" id="MF_00082"/>
    </source>
</evidence>
<sequence>MEITETYNASLVKKLQNQIVLIKYGGNAMRDDNVKRNVISDIITLRDNGIIPVIVHGGGLAIKKLLDEVDVESEFIEGHRKTDSRTMGYVEMALSGSVNSEIVRMINAAGHKAVGISGKDGGMVTAQKRVHKLTVDCKEQEVDLGHVGDVKQINTALVKTLIKSDYIPVISPVASGEDNRDYNINADMFAGHMAGALDAACYIALTNVDGLLTDKDDPKSLVKDITLEKAEAEMGKTIVGGMIPKVESCIIALKGGVESARIINGTKKRSILEELFTEGRSGTLISKET</sequence>
<keyword evidence="3 9" id="KW-0028">Amino-acid biosynthesis</keyword>
<evidence type="ECO:0000313" key="11">
    <source>
        <dbReference type="EMBL" id="MCW9713204.1"/>
    </source>
</evidence>
<comment type="similarity">
    <text evidence="9">Belongs to the acetylglutamate kinase family. ArgB subfamily.</text>
</comment>
<comment type="catalytic activity">
    <reaction evidence="8 9">
        <text>N-acetyl-L-glutamate + ATP = N-acetyl-L-glutamyl 5-phosphate + ADP</text>
        <dbReference type="Rhea" id="RHEA:14629"/>
        <dbReference type="ChEBI" id="CHEBI:30616"/>
        <dbReference type="ChEBI" id="CHEBI:44337"/>
        <dbReference type="ChEBI" id="CHEBI:57936"/>
        <dbReference type="ChEBI" id="CHEBI:456216"/>
        <dbReference type="EC" id="2.7.2.8"/>
    </reaction>
</comment>
<dbReference type="RefSeq" id="WP_265789729.1">
    <property type="nucleotide sequence ID" value="NZ_BAABRS010000002.1"/>
</dbReference>
<evidence type="ECO:0000259" key="10">
    <source>
        <dbReference type="Pfam" id="PF00696"/>
    </source>
</evidence>
<dbReference type="InterPro" id="IPR036393">
    <property type="entry name" value="AceGlu_kinase-like_sf"/>
</dbReference>
<dbReference type="InterPro" id="IPR004662">
    <property type="entry name" value="AcgluKinase_fam"/>
</dbReference>
<dbReference type="EMBL" id="JAJNDC010000002">
    <property type="protein sequence ID" value="MCW9713204.1"/>
    <property type="molecule type" value="Genomic_DNA"/>
</dbReference>
<keyword evidence="12" id="KW-1185">Reference proteome</keyword>
<comment type="pathway">
    <text evidence="1 9">Amino-acid biosynthesis; L-arginine biosynthesis; N(2)-acetyl-L-ornithine from L-glutamate: step 2/4.</text>
</comment>
<keyword evidence="4 9" id="KW-0808">Transferase</keyword>
<feature type="site" description="Transition state stabilizer" evidence="9">
    <location>
        <position position="23"/>
    </location>
</feature>
<dbReference type="PRINTS" id="PR00474">
    <property type="entry name" value="GLU5KINASE"/>
</dbReference>
<comment type="function">
    <text evidence="9">Catalyzes the ATP-dependent phosphorylation of N-acetyl-L-glutamate.</text>
</comment>
<feature type="binding site" evidence="9">
    <location>
        <begin position="58"/>
        <end position="59"/>
    </location>
    <ligand>
        <name>substrate</name>
    </ligand>
</feature>
<evidence type="ECO:0000313" key="12">
    <source>
        <dbReference type="Proteomes" id="UP001207337"/>
    </source>
</evidence>
<keyword evidence="6 9" id="KW-0418">Kinase</keyword>
<dbReference type="GO" id="GO:0003991">
    <property type="term" value="F:acetylglutamate kinase activity"/>
    <property type="evidence" value="ECO:0007669"/>
    <property type="project" value="UniProtKB-EC"/>
</dbReference>
<dbReference type="Pfam" id="PF00696">
    <property type="entry name" value="AA_kinase"/>
    <property type="match status" value="1"/>
</dbReference>
<dbReference type="InterPro" id="IPR001057">
    <property type="entry name" value="Glu/AcGlu_kinase"/>
</dbReference>
<evidence type="ECO:0000256" key="5">
    <source>
        <dbReference type="ARBA" id="ARBA00022741"/>
    </source>
</evidence>
<keyword evidence="9" id="KW-0963">Cytoplasm</keyword>
<keyword evidence="5 9" id="KW-0547">Nucleotide-binding</keyword>
<dbReference type="InterPro" id="IPR037528">
    <property type="entry name" value="ArgB"/>
</dbReference>
<dbReference type="EC" id="2.7.2.8" evidence="9"/>
<name>A0ABT3PZC1_9BACT</name>
<dbReference type="HAMAP" id="MF_00082">
    <property type="entry name" value="ArgB"/>
    <property type="match status" value="1"/>
</dbReference>
<evidence type="ECO:0000256" key="6">
    <source>
        <dbReference type="ARBA" id="ARBA00022777"/>
    </source>
</evidence>
<evidence type="ECO:0000256" key="7">
    <source>
        <dbReference type="ARBA" id="ARBA00022840"/>
    </source>
</evidence>
<organism evidence="11 12">
    <name type="scientific">Fodinibius salicampi</name>
    <dbReference type="NCBI Taxonomy" id="1920655"/>
    <lineage>
        <taxon>Bacteria</taxon>
        <taxon>Pseudomonadati</taxon>
        <taxon>Balneolota</taxon>
        <taxon>Balneolia</taxon>
        <taxon>Balneolales</taxon>
        <taxon>Balneolaceae</taxon>
        <taxon>Fodinibius</taxon>
    </lineage>
</organism>
<comment type="subcellular location">
    <subcellularLocation>
        <location evidence="9">Cytoplasm</location>
    </subcellularLocation>
</comment>
<feature type="domain" description="Aspartate/glutamate/uridylate kinase" evidence="10">
    <location>
        <begin position="19"/>
        <end position="264"/>
    </location>
</feature>
<dbReference type="Gene3D" id="3.40.1160.10">
    <property type="entry name" value="Acetylglutamate kinase-like"/>
    <property type="match status" value="1"/>
</dbReference>
<dbReference type="PANTHER" id="PTHR23342:SF0">
    <property type="entry name" value="N-ACETYLGLUTAMATE SYNTHASE, MITOCHONDRIAL"/>
    <property type="match status" value="1"/>
</dbReference>
<feature type="binding site" evidence="9">
    <location>
        <position position="183"/>
    </location>
    <ligand>
        <name>substrate</name>
    </ligand>
</feature>
<keyword evidence="2 9" id="KW-0055">Arginine biosynthesis</keyword>
<dbReference type="NCBIfam" id="TIGR00761">
    <property type="entry name" value="argB"/>
    <property type="match status" value="1"/>
</dbReference>